<organism evidence="1 2">
    <name type="scientific">Trichonephila clavata</name>
    <name type="common">Joro spider</name>
    <name type="synonym">Nephila clavata</name>
    <dbReference type="NCBI Taxonomy" id="2740835"/>
    <lineage>
        <taxon>Eukaryota</taxon>
        <taxon>Metazoa</taxon>
        <taxon>Ecdysozoa</taxon>
        <taxon>Arthropoda</taxon>
        <taxon>Chelicerata</taxon>
        <taxon>Arachnida</taxon>
        <taxon>Araneae</taxon>
        <taxon>Araneomorphae</taxon>
        <taxon>Entelegynae</taxon>
        <taxon>Araneoidea</taxon>
        <taxon>Nephilidae</taxon>
        <taxon>Trichonephila</taxon>
    </lineage>
</organism>
<dbReference type="AlphaFoldDB" id="A0A8X6LZW6"/>
<sequence>MRNRAIIAKPYRMSPRQIEILKTEVNKMLEFKIIKPGEYDFTSPLILVEVPGKEARPFTDYRMLNTVNRTQFFPLLNIKEFFRKFMSRAKYISSMSLEDIRKYP</sequence>
<accession>A0A8X6LZW6</accession>
<dbReference type="GO" id="GO:0071897">
    <property type="term" value="P:DNA biosynthetic process"/>
    <property type="evidence" value="ECO:0007669"/>
    <property type="project" value="UniProtKB-ARBA"/>
</dbReference>
<reference evidence="1" key="1">
    <citation type="submission" date="2020-07" db="EMBL/GenBank/DDBJ databases">
        <title>Multicomponent nature underlies the extraordinary mechanical properties of spider dragline silk.</title>
        <authorList>
            <person name="Kono N."/>
            <person name="Nakamura H."/>
            <person name="Mori M."/>
            <person name="Yoshida Y."/>
            <person name="Ohtoshi R."/>
            <person name="Malay A.D."/>
            <person name="Moran D.A.P."/>
            <person name="Tomita M."/>
            <person name="Numata K."/>
            <person name="Arakawa K."/>
        </authorList>
    </citation>
    <scope>NUCLEOTIDE SEQUENCE</scope>
</reference>
<keyword evidence="2" id="KW-1185">Reference proteome</keyword>
<dbReference type="Gene3D" id="3.30.70.270">
    <property type="match status" value="1"/>
</dbReference>
<dbReference type="InterPro" id="IPR043502">
    <property type="entry name" value="DNA/RNA_pol_sf"/>
</dbReference>
<evidence type="ECO:0000313" key="1">
    <source>
        <dbReference type="EMBL" id="GFR26832.1"/>
    </source>
</evidence>
<gene>
    <name evidence="1" type="primary">POL_1133</name>
    <name evidence="1" type="ORF">TNCT_518751</name>
</gene>
<dbReference type="InterPro" id="IPR043128">
    <property type="entry name" value="Rev_trsase/Diguanyl_cyclase"/>
</dbReference>
<dbReference type="OrthoDB" id="6429553at2759"/>
<dbReference type="EMBL" id="BMAO01038740">
    <property type="protein sequence ID" value="GFR26832.1"/>
    <property type="molecule type" value="Genomic_DNA"/>
</dbReference>
<dbReference type="Proteomes" id="UP000887116">
    <property type="component" value="Unassembled WGS sequence"/>
</dbReference>
<protein>
    <submittedName>
        <fullName evidence="1">Retrovirus-related Pol polyprotein from transposon 412</fullName>
    </submittedName>
</protein>
<evidence type="ECO:0000313" key="2">
    <source>
        <dbReference type="Proteomes" id="UP000887116"/>
    </source>
</evidence>
<name>A0A8X6LZW6_TRICU</name>
<proteinExistence type="predicted"/>
<dbReference type="SUPFAM" id="SSF56672">
    <property type="entry name" value="DNA/RNA polymerases"/>
    <property type="match status" value="1"/>
</dbReference>
<comment type="caution">
    <text evidence="1">The sequence shown here is derived from an EMBL/GenBank/DDBJ whole genome shotgun (WGS) entry which is preliminary data.</text>
</comment>
<dbReference type="Gene3D" id="3.10.10.10">
    <property type="entry name" value="HIV Type 1 Reverse Transcriptase, subunit A, domain 1"/>
    <property type="match status" value="1"/>
</dbReference>